<keyword evidence="7 12" id="KW-0067">ATP-binding</keyword>
<evidence type="ECO:0000256" key="7">
    <source>
        <dbReference type="ARBA" id="ARBA00022840"/>
    </source>
</evidence>
<dbReference type="EMBL" id="BAVR01000033">
    <property type="protein sequence ID" value="GAE89262.1"/>
    <property type="molecule type" value="Genomic_DNA"/>
</dbReference>
<dbReference type="GO" id="GO:0004828">
    <property type="term" value="F:serine-tRNA ligase activity"/>
    <property type="evidence" value="ECO:0007669"/>
    <property type="project" value="UniProtKB-UniRule"/>
</dbReference>
<dbReference type="Pfam" id="PF02403">
    <property type="entry name" value="Seryl_tRNA_N"/>
    <property type="match status" value="1"/>
</dbReference>
<evidence type="ECO:0000256" key="3">
    <source>
        <dbReference type="ARBA" id="ARBA00010728"/>
    </source>
</evidence>
<keyword evidence="4 12" id="KW-0963">Cytoplasm</keyword>
<comment type="domain">
    <text evidence="12">Consists of two distinct domains, a catalytic core and a N-terminal extension that is involved in tRNA binding.</text>
</comment>
<dbReference type="GO" id="GO:0016260">
    <property type="term" value="P:selenocysteine biosynthetic process"/>
    <property type="evidence" value="ECO:0007669"/>
    <property type="project" value="UniProtKB-UniRule"/>
</dbReference>
<feature type="binding site" evidence="13">
    <location>
        <position position="382"/>
    </location>
    <ligand>
        <name>L-serine</name>
        <dbReference type="ChEBI" id="CHEBI:33384"/>
    </ligand>
</feature>
<sequence length="423" mass="48387">MLDIKLIRSNPEILKKALQKRKDSFDVEELLNLDEKRRKTLVEVEQLKSKQNETSKLIPKYKKEGKDVSSLMDEMKSLSDSIKVLDGEVRKIDEELNAILLTIPNIPNESVPLGDSDEDNVEVRRWGEPRKFDFTPKPHWEIGENLDILDFSKAAKVTGARFTFYKGLGARLERALMNFMLDLHVDKHGYKEVFPPFLVHRNSMIGTGQLPKFEEDAFKVSNTDYFLIPTAEVPVTNMYREQIIDVKELPIKHAAYSACFRAEAGAAGRDTRGLIRQHQFNKVELVKFTTPETSYEELEKLTRDAEEVLQILGIPYRVVKICVGDLGFTAAMKYDIEVWMPSYNRYVEISSCSNFEDFQARRAGIKFRRGPNEKPEFVHTLNGSGVAIGRTTACILENYQQEDGSVVVPEALREYLRGISVIK</sequence>
<dbReference type="Proteomes" id="UP000019109">
    <property type="component" value="Unassembled WGS sequence"/>
</dbReference>
<keyword evidence="17" id="KW-1185">Reference proteome</keyword>
<keyword evidence="8 12" id="KW-0648">Protein biosynthesis</keyword>
<evidence type="ECO:0000256" key="6">
    <source>
        <dbReference type="ARBA" id="ARBA00022741"/>
    </source>
</evidence>
<dbReference type="GO" id="GO:0140096">
    <property type="term" value="F:catalytic activity, acting on a protein"/>
    <property type="evidence" value="ECO:0007669"/>
    <property type="project" value="UniProtKB-ARBA"/>
</dbReference>
<evidence type="ECO:0000256" key="1">
    <source>
        <dbReference type="ARBA" id="ARBA00004496"/>
    </source>
</evidence>
<evidence type="ECO:0000256" key="12">
    <source>
        <dbReference type="HAMAP-Rule" id="MF_00176"/>
    </source>
</evidence>
<comment type="pathway">
    <text evidence="2 12">Aminoacyl-tRNA biosynthesis; selenocysteinyl-tRNA(Sec) biosynthesis; L-seryl-tRNA(Sec) from L-serine and tRNA(Sec): step 1/1.</text>
</comment>
<comment type="catalytic activity">
    <reaction evidence="10 12">
        <text>tRNA(Sec) + L-serine + ATP = L-seryl-tRNA(Sec) + AMP + diphosphate + H(+)</text>
        <dbReference type="Rhea" id="RHEA:42580"/>
        <dbReference type="Rhea" id="RHEA-COMP:9742"/>
        <dbReference type="Rhea" id="RHEA-COMP:10128"/>
        <dbReference type="ChEBI" id="CHEBI:15378"/>
        <dbReference type="ChEBI" id="CHEBI:30616"/>
        <dbReference type="ChEBI" id="CHEBI:33019"/>
        <dbReference type="ChEBI" id="CHEBI:33384"/>
        <dbReference type="ChEBI" id="CHEBI:78442"/>
        <dbReference type="ChEBI" id="CHEBI:78533"/>
        <dbReference type="ChEBI" id="CHEBI:456215"/>
        <dbReference type="EC" id="6.1.1.11"/>
    </reaction>
</comment>
<dbReference type="PANTHER" id="PTHR43697">
    <property type="entry name" value="SERYL-TRNA SYNTHETASE"/>
    <property type="match status" value="1"/>
</dbReference>
<dbReference type="PRINTS" id="PR00981">
    <property type="entry name" value="TRNASYNTHSER"/>
</dbReference>
<evidence type="ECO:0000259" key="15">
    <source>
        <dbReference type="PROSITE" id="PS50862"/>
    </source>
</evidence>
<gene>
    <name evidence="12" type="primary">serS</name>
    <name evidence="16" type="ORF">JCM21531_2769</name>
</gene>
<dbReference type="InterPro" id="IPR002314">
    <property type="entry name" value="aa-tRNA-synt_IIb"/>
</dbReference>
<evidence type="ECO:0000313" key="16">
    <source>
        <dbReference type="EMBL" id="GAE89262.1"/>
    </source>
</evidence>
<name>W4V7Q8_9FIRM</name>
<feature type="binding site" evidence="12">
    <location>
        <position position="384"/>
    </location>
    <ligand>
        <name>L-serine</name>
        <dbReference type="ChEBI" id="CHEBI:33384"/>
    </ligand>
</feature>
<comment type="similarity">
    <text evidence="3 12">Belongs to the class-II aminoacyl-tRNA synthetase family. Type-1 seryl-tRNA synthetase subfamily.</text>
</comment>
<dbReference type="Pfam" id="PF00587">
    <property type="entry name" value="tRNA-synt_2b"/>
    <property type="match status" value="1"/>
</dbReference>
<comment type="catalytic activity">
    <reaction evidence="11 12">
        <text>tRNA(Ser) + L-serine + ATP = L-seryl-tRNA(Ser) + AMP + diphosphate + H(+)</text>
        <dbReference type="Rhea" id="RHEA:12292"/>
        <dbReference type="Rhea" id="RHEA-COMP:9669"/>
        <dbReference type="Rhea" id="RHEA-COMP:9703"/>
        <dbReference type="ChEBI" id="CHEBI:15378"/>
        <dbReference type="ChEBI" id="CHEBI:30616"/>
        <dbReference type="ChEBI" id="CHEBI:33019"/>
        <dbReference type="ChEBI" id="CHEBI:33384"/>
        <dbReference type="ChEBI" id="CHEBI:78442"/>
        <dbReference type="ChEBI" id="CHEBI:78533"/>
        <dbReference type="ChEBI" id="CHEBI:456215"/>
        <dbReference type="EC" id="6.1.1.11"/>
    </reaction>
</comment>
<comment type="function">
    <text evidence="12">Catalyzes the attachment of serine to tRNA(Ser). Is also able to aminoacylate tRNA(Sec) with serine, to form the misacylated tRNA L-seryl-tRNA(Sec), which will be further converted into selenocysteinyl-tRNA(Sec).</text>
</comment>
<feature type="binding site" evidence="13">
    <location>
        <position position="261"/>
    </location>
    <ligand>
        <name>L-serine</name>
        <dbReference type="ChEBI" id="CHEBI:33384"/>
    </ligand>
</feature>
<dbReference type="AlphaFoldDB" id="W4V7Q8"/>
<keyword evidence="5 12" id="KW-0436">Ligase</keyword>
<dbReference type="OrthoDB" id="9804647at2"/>
<evidence type="ECO:0000256" key="9">
    <source>
        <dbReference type="ARBA" id="ARBA00023146"/>
    </source>
</evidence>
<dbReference type="SUPFAM" id="SSF46589">
    <property type="entry name" value="tRNA-binding arm"/>
    <property type="match status" value="1"/>
</dbReference>
<proteinExistence type="inferred from homology"/>
<dbReference type="HAMAP" id="MF_00176">
    <property type="entry name" value="Ser_tRNA_synth_type1"/>
    <property type="match status" value="1"/>
</dbReference>
<feature type="domain" description="Aminoacyl-transfer RNA synthetases class-II family profile" evidence="15">
    <location>
        <begin position="171"/>
        <end position="409"/>
    </location>
</feature>
<protein>
    <recommendedName>
        <fullName evidence="12">Serine--tRNA ligase</fullName>
        <ecNumber evidence="12">6.1.1.11</ecNumber>
    </recommendedName>
    <alternativeName>
        <fullName evidence="12">Seryl-tRNA synthetase</fullName>
        <shortName evidence="12">SerRS</shortName>
    </alternativeName>
    <alternativeName>
        <fullName evidence="12">Seryl-tRNA(Ser/Sec) synthetase</fullName>
    </alternativeName>
</protein>
<evidence type="ECO:0000256" key="4">
    <source>
        <dbReference type="ARBA" id="ARBA00022490"/>
    </source>
</evidence>
<dbReference type="EC" id="6.1.1.11" evidence="12"/>
<evidence type="ECO:0000256" key="11">
    <source>
        <dbReference type="ARBA" id="ARBA00048823"/>
    </source>
</evidence>
<dbReference type="GO" id="GO:0005524">
    <property type="term" value="F:ATP binding"/>
    <property type="evidence" value="ECO:0007669"/>
    <property type="project" value="UniProtKB-UniRule"/>
</dbReference>
<dbReference type="PANTHER" id="PTHR43697:SF1">
    <property type="entry name" value="SERINE--TRNA LIGASE"/>
    <property type="match status" value="1"/>
</dbReference>
<evidence type="ECO:0000256" key="10">
    <source>
        <dbReference type="ARBA" id="ARBA00047929"/>
    </source>
</evidence>
<dbReference type="InterPro" id="IPR042103">
    <property type="entry name" value="SerRS_1_N_sf"/>
</dbReference>
<organism evidence="16 17">
    <name type="scientific">Acetivibrio straminisolvens JCM 21531</name>
    <dbReference type="NCBI Taxonomy" id="1294263"/>
    <lineage>
        <taxon>Bacteria</taxon>
        <taxon>Bacillati</taxon>
        <taxon>Bacillota</taxon>
        <taxon>Clostridia</taxon>
        <taxon>Eubacteriales</taxon>
        <taxon>Oscillospiraceae</taxon>
        <taxon>Acetivibrio</taxon>
    </lineage>
</organism>
<dbReference type="InterPro" id="IPR015866">
    <property type="entry name" value="Ser-tRNA-synth_1_N"/>
</dbReference>
<feature type="binding site" evidence="12">
    <location>
        <begin position="230"/>
        <end position="232"/>
    </location>
    <ligand>
        <name>L-serine</name>
        <dbReference type="ChEBI" id="CHEBI:33384"/>
    </ligand>
</feature>
<evidence type="ECO:0000313" key="17">
    <source>
        <dbReference type="Proteomes" id="UP000019109"/>
    </source>
</evidence>
<dbReference type="InterPro" id="IPR045864">
    <property type="entry name" value="aa-tRNA-synth_II/BPL/LPL"/>
</dbReference>
<feature type="binding site" evidence="12 14">
    <location>
        <begin position="261"/>
        <end position="263"/>
    </location>
    <ligand>
        <name>ATP</name>
        <dbReference type="ChEBI" id="CHEBI:30616"/>
    </ligand>
</feature>
<keyword evidence="6 12" id="KW-0547">Nucleotide-binding</keyword>
<comment type="subunit">
    <text evidence="12">Homodimer. The tRNA molecule binds across the dimer.</text>
</comment>
<dbReference type="GO" id="GO:0005737">
    <property type="term" value="C:cytoplasm"/>
    <property type="evidence" value="ECO:0007669"/>
    <property type="project" value="UniProtKB-SubCell"/>
</dbReference>
<feature type="binding site" evidence="12 14">
    <location>
        <begin position="348"/>
        <end position="351"/>
    </location>
    <ligand>
        <name>ATP</name>
        <dbReference type="ChEBI" id="CHEBI:30616"/>
    </ligand>
</feature>
<accession>W4V7Q8</accession>
<dbReference type="InterPro" id="IPR006195">
    <property type="entry name" value="aa-tRNA-synth_II"/>
</dbReference>
<reference evidence="16" key="1">
    <citation type="journal article" date="2014" name="Genome Announc.">
        <title>Draft Genome Sequence of Clostridium straminisolvens Strain JCM 21531T, Isolated from a Cellulose-Degrading Bacterial Community.</title>
        <authorList>
            <person name="Yuki M."/>
            <person name="Oshima K."/>
            <person name="Suda W."/>
            <person name="Sakamoto M."/>
            <person name="Kitamura K."/>
            <person name="Iida T."/>
            <person name="Hattori M."/>
            <person name="Ohkuma M."/>
        </authorList>
    </citation>
    <scope>NUCLEOTIDE SEQUENCE [LARGE SCALE GENOMIC DNA]</scope>
    <source>
        <strain evidence="16">JCM 21531</strain>
    </source>
</reference>
<evidence type="ECO:0000256" key="14">
    <source>
        <dbReference type="PIRSR" id="PIRSR001529-2"/>
    </source>
</evidence>
<dbReference type="PIRSF" id="PIRSF001529">
    <property type="entry name" value="Ser-tRNA-synth_IIa"/>
    <property type="match status" value="1"/>
</dbReference>
<dbReference type="Gene3D" id="3.30.930.10">
    <property type="entry name" value="Bira Bifunctional Protein, Domain 2"/>
    <property type="match status" value="1"/>
</dbReference>
<evidence type="ECO:0000256" key="2">
    <source>
        <dbReference type="ARBA" id="ARBA00005045"/>
    </source>
</evidence>
<evidence type="ECO:0000256" key="13">
    <source>
        <dbReference type="PIRSR" id="PIRSR001529-1"/>
    </source>
</evidence>
<dbReference type="STRING" id="1294263.JCM21531_2769"/>
<dbReference type="CDD" id="cd00770">
    <property type="entry name" value="SerRS_core"/>
    <property type="match status" value="1"/>
</dbReference>
<feature type="binding site" evidence="12 13">
    <location>
        <position position="284"/>
    </location>
    <ligand>
        <name>L-serine</name>
        <dbReference type="ChEBI" id="CHEBI:33384"/>
    </ligand>
</feature>
<dbReference type="PROSITE" id="PS50862">
    <property type="entry name" value="AA_TRNA_LIGASE_II"/>
    <property type="match status" value="1"/>
</dbReference>
<dbReference type="InterPro" id="IPR002317">
    <property type="entry name" value="Ser-tRNA-ligase_type_1"/>
</dbReference>
<dbReference type="RefSeq" id="WP_038289415.1">
    <property type="nucleotide sequence ID" value="NZ_BAVR01000033.1"/>
</dbReference>
<dbReference type="SUPFAM" id="SSF55681">
    <property type="entry name" value="Class II aaRS and biotin synthetases"/>
    <property type="match status" value="1"/>
</dbReference>
<dbReference type="InterPro" id="IPR033729">
    <property type="entry name" value="SerRS_core"/>
</dbReference>
<evidence type="ECO:0000256" key="8">
    <source>
        <dbReference type="ARBA" id="ARBA00022917"/>
    </source>
</evidence>
<dbReference type="GO" id="GO:0006434">
    <property type="term" value="P:seryl-tRNA aminoacylation"/>
    <property type="evidence" value="ECO:0007669"/>
    <property type="project" value="UniProtKB-UniRule"/>
</dbReference>
<feature type="binding site" evidence="13">
    <location>
        <position position="230"/>
    </location>
    <ligand>
        <name>L-serine</name>
        <dbReference type="ChEBI" id="CHEBI:33384"/>
    </ligand>
</feature>
<dbReference type="GO" id="GO:0016740">
    <property type="term" value="F:transferase activity"/>
    <property type="evidence" value="ECO:0007669"/>
    <property type="project" value="UniProtKB-ARBA"/>
</dbReference>
<comment type="subcellular location">
    <subcellularLocation>
        <location evidence="1 12">Cytoplasm</location>
    </subcellularLocation>
</comment>
<dbReference type="Gene3D" id="1.10.287.40">
    <property type="entry name" value="Serine-tRNA synthetase, tRNA binding domain"/>
    <property type="match status" value="1"/>
</dbReference>
<dbReference type="InterPro" id="IPR010978">
    <property type="entry name" value="tRNA-bd_arm"/>
</dbReference>
<comment type="caution">
    <text evidence="16">The sequence shown here is derived from an EMBL/GenBank/DDBJ whole genome shotgun (WGS) entry which is preliminary data.</text>
</comment>
<dbReference type="UniPathway" id="UPA00906">
    <property type="reaction ID" value="UER00895"/>
</dbReference>
<dbReference type="NCBIfam" id="TIGR00414">
    <property type="entry name" value="serS"/>
    <property type="match status" value="1"/>
</dbReference>
<evidence type="ECO:0000256" key="5">
    <source>
        <dbReference type="ARBA" id="ARBA00022598"/>
    </source>
</evidence>
<comment type="caution">
    <text evidence="12">Lacks conserved residue(s) required for the propagation of feature annotation.</text>
</comment>
<keyword evidence="9 12" id="KW-0030">Aminoacyl-tRNA synthetase</keyword>